<dbReference type="Pfam" id="PF01734">
    <property type="entry name" value="Patatin"/>
    <property type="match status" value="1"/>
</dbReference>
<dbReference type="KEGG" id="scor:J3U87_18125"/>
<dbReference type="InterPro" id="IPR016035">
    <property type="entry name" value="Acyl_Trfase/lysoPLipase"/>
</dbReference>
<dbReference type="GO" id="GO:0016042">
    <property type="term" value="P:lipid catabolic process"/>
    <property type="evidence" value="ECO:0007669"/>
    <property type="project" value="UniProtKB-UniRule"/>
</dbReference>
<proteinExistence type="predicted"/>
<name>A0A8A4TYF9_SULCO</name>
<comment type="subcellular location">
    <subcellularLocation>
        <location evidence="1">Membrane</location>
    </subcellularLocation>
</comment>
<accession>A0A8A4TYF9</accession>
<evidence type="ECO:0000256" key="1">
    <source>
        <dbReference type="ARBA" id="ARBA00004370"/>
    </source>
</evidence>
<dbReference type="RefSeq" id="WP_237384461.1">
    <property type="nucleotide sequence ID" value="NZ_CP071793.1"/>
</dbReference>
<dbReference type="CDD" id="cd07205">
    <property type="entry name" value="Pat_PNPLA6_PNPLA7_NTE1_like"/>
    <property type="match status" value="1"/>
</dbReference>
<protein>
    <submittedName>
        <fullName evidence="8">Patatin-like phospholipase family protein</fullName>
    </submittedName>
</protein>
<evidence type="ECO:0000256" key="3">
    <source>
        <dbReference type="ARBA" id="ARBA00022963"/>
    </source>
</evidence>
<dbReference type="Proteomes" id="UP000663929">
    <property type="component" value="Chromosome"/>
</dbReference>
<dbReference type="AlphaFoldDB" id="A0A8A4TYF9"/>
<reference evidence="8" key="1">
    <citation type="submission" date="2021-03" db="EMBL/GenBank/DDBJ databases">
        <title>Acanthopleuribacteraceae sp. M133.</title>
        <authorList>
            <person name="Wang G."/>
        </authorList>
    </citation>
    <scope>NUCLEOTIDE SEQUENCE</scope>
    <source>
        <strain evidence="8">M133</strain>
    </source>
</reference>
<feature type="active site" description="Proton acceptor" evidence="6">
    <location>
        <position position="199"/>
    </location>
</feature>
<gene>
    <name evidence="8" type="ORF">J3U87_18125</name>
</gene>
<dbReference type="InterPro" id="IPR002641">
    <property type="entry name" value="PNPLA_dom"/>
</dbReference>
<dbReference type="SUPFAM" id="SSF52151">
    <property type="entry name" value="FabD/lysophospholipase-like"/>
    <property type="match status" value="1"/>
</dbReference>
<sequence>MTRPVLATSFERSERPRIGLALSGGGAKGCAHIGVLKVLEDMRIPVDYVAGTSMGAVVGGMFAAGLSAEEIEAAITGMDWVDVMEDVPRRVDLTYRRKQDKQRYLLDFQMGLKDGSLLLPRGLRLGQKLRMELMARTLHVAHLNDFDALPIPFRAVATDIGDGSMVVLERGSLVSAIRASMAIPGVLSPVLLDDCLLVDGGMTRNLPIDIVRDMGADVVIAVDISDPLMAVEELTSLFAVSSQAMGMLTRINVEQVLGEADHLVVPDVEGIGVLDFADVEDVVRRGAESCQPMVAELEHLSLPPAEFEAWRIKHHGNRPPPPVIAEVRIEGNRNVDTRFLQARIHAEVGEPLDVDLLYEDLGAIYGLGDFEEVGFRLEFDYGSREVSEDAGTTPAGLVVYVREKFWGPNYVHLGFRMGGDVEDDELFGVLFNLTMTRINRFGAELRNDLELGRQNRLYSQFYQPLGFRSPFFLAPSLEVSARDLGVFVDDDEVADLQVRGYTAEVAVGLQMNTYGLVQTGMQRGELEAELDVGTLNFEGADPELAGLDGLKLDVGAWVTRVEIDRLDQINVPLSGVQQELIYTDSRRSFGAEFDYRKIEYAGQYFKTWRKHTLFTSLDLGHDMGEELPAHDEFELGGFLSLSGYSEAQLRGQLMGLMRAGYYYRFKTLPTALGRGVYLGGWWEGGNVWETDDDIRWNNLRHALTFILGMDTVVGPVYVAYGLAEKDRHAIYVSLGTSF</sequence>
<feature type="short sequence motif" description="GXGXXG" evidence="6">
    <location>
        <begin position="24"/>
        <end position="29"/>
    </location>
</feature>
<dbReference type="Gene3D" id="3.10.20.310">
    <property type="entry name" value="membrane protein fhac"/>
    <property type="match status" value="1"/>
</dbReference>
<dbReference type="InterPro" id="IPR050301">
    <property type="entry name" value="NTE"/>
</dbReference>
<feature type="short sequence motif" description="DGA/G" evidence="6">
    <location>
        <begin position="199"/>
        <end position="201"/>
    </location>
</feature>
<evidence type="ECO:0000256" key="2">
    <source>
        <dbReference type="ARBA" id="ARBA00022801"/>
    </source>
</evidence>
<dbReference type="Gene3D" id="2.40.160.50">
    <property type="entry name" value="membrane protein fhac: a member of the omp85/tpsb transporter family"/>
    <property type="match status" value="1"/>
</dbReference>
<keyword evidence="3 6" id="KW-0442">Lipid degradation</keyword>
<evidence type="ECO:0000256" key="4">
    <source>
        <dbReference type="ARBA" id="ARBA00023098"/>
    </source>
</evidence>
<dbReference type="InterPro" id="IPR000184">
    <property type="entry name" value="Bac_surfAg_D15"/>
</dbReference>
<evidence type="ECO:0000256" key="6">
    <source>
        <dbReference type="PROSITE-ProRule" id="PRU01161"/>
    </source>
</evidence>
<dbReference type="PROSITE" id="PS51635">
    <property type="entry name" value="PNPLA"/>
    <property type="match status" value="1"/>
</dbReference>
<keyword evidence="2 6" id="KW-0378">Hydrolase</keyword>
<organism evidence="8 9">
    <name type="scientific">Sulfidibacter corallicola</name>
    <dbReference type="NCBI Taxonomy" id="2818388"/>
    <lineage>
        <taxon>Bacteria</taxon>
        <taxon>Pseudomonadati</taxon>
        <taxon>Acidobacteriota</taxon>
        <taxon>Holophagae</taxon>
        <taxon>Acanthopleuribacterales</taxon>
        <taxon>Acanthopleuribacteraceae</taxon>
        <taxon>Sulfidibacter</taxon>
    </lineage>
</organism>
<dbReference type="EMBL" id="CP071793">
    <property type="protein sequence ID" value="QTD54367.1"/>
    <property type="molecule type" value="Genomic_DNA"/>
</dbReference>
<evidence type="ECO:0000256" key="5">
    <source>
        <dbReference type="ARBA" id="ARBA00023136"/>
    </source>
</evidence>
<dbReference type="Gene3D" id="3.40.1090.10">
    <property type="entry name" value="Cytosolic phospholipase A2 catalytic domain"/>
    <property type="match status" value="2"/>
</dbReference>
<dbReference type="GO" id="GO:0019867">
    <property type="term" value="C:outer membrane"/>
    <property type="evidence" value="ECO:0007669"/>
    <property type="project" value="InterPro"/>
</dbReference>
<evidence type="ECO:0000313" key="8">
    <source>
        <dbReference type="EMBL" id="QTD54367.1"/>
    </source>
</evidence>
<dbReference type="PANTHER" id="PTHR14226:SF29">
    <property type="entry name" value="NEUROPATHY TARGET ESTERASE SWS"/>
    <property type="match status" value="1"/>
</dbReference>
<dbReference type="Pfam" id="PF01103">
    <property type="entry name" value="Omp85"/>
    <property type="match status" value="1"/>
</dbReference>
<feature type="short sequence motif" description="GXSXG" evidence="6">
    <location>
        <begin position="51"/>
        <end position="55"/>
    </location>
</feature>
<keyword evidence="5" id="KW-0472">Membrane</keyword>
<dbReference type="PANTHER" id="PTHR14226">
    <property type="entry name" value="NEUROPATHY TARGET ESTERASE/SWISS CHEESE D.MELANOGASTER"/>
    <property type="match status" value="1"/>
</dbReference>
<evidence type="ECO:0000259" key="7">
    <source>
        <dbReference type="PROSITE" id="PS51635"/>
    </source>
</evidence>
<evidence type="ECO:0000313" key="9">
    <source>
        <dbReference type="Proteomes" id="UP000663929"/>
    </source>
</evidence>
<keyword evidence="9" id="KW-1185">Reference proteome</keyword>
<dbReference type="GO" id="GO:0016787">
    <property type="term" value="F:hydrolase activity"/>
    <property type="evidence" value="ECO:0007669"/>
    <property type="project" value="UniProtKB-UniRule"/>
</dbReference>
<feature type="active site" description="Nucleophile" evidence="6">
    <location>
        <position position="53"/>
    </location>
</feature>
<feature type="domain" description="PNPLA" evidence="7">
    <location>
        <begin position="20"/>
        <end position="212"/>
    </location>
</feature>
<keyword evidence="4 6" id="KW-0443">Lipid metabolism</keyword>